<evidence type="ECO:0000259" key="2">
    <source>
        <dbReference type="PROSITE" id="PS51011"/>
    </source>
</evidence>
<gene>
    <name evidence="3" type="ORF">BXZ70DRAFT_938118</name>
</gene>
<dbReference type="AlphaFoldDB" id="A0A8K0XQ11"/>
<feature type="region of interest" description="Disordered" evidence="1">
    <location>
        <begin position="359"/>
        <end position="414"/>
    </location>
</feature>
<dbReference type="Gene3D" id="1.10.150.60">
    <property type="entry name" value="ARID DNA-binding domain"/>
    <property type="match status" value="1"/>
</dbReference>
<dbReference type="SUPFAM" id="SSF46774">
    <property type="entry name" value="ARID-like"/>
    <property type="match status" value="1"/>
</dbReference>
<dbReference type="CDD" id="cd16100">
    <property type="entry name" value="ARID"/>
    <property type="match status" value="1"/>
</dbReference>
<accession>A0A8K0XQ11</accession>
<organism evidence="3 4">
    <name type="scientific">Cristinia sonorae</name>
    <dbReference type="NCBI Taxonomy" id="1940300"/>
    <lineage>
        <taxon>Eukaryota</taxon>
        <taxon>Fungi</taxon>
        <taxon>Dikarya</taxon>
        <taxon>Basidiomycota</taxon>
        <taxon>Agaricomycotina</taxon>
        <taxon>Agaricomycetes</taxon>
        <taxon>Agaricomycetidae</taxon>
        <taxon>Agaricales</taxon>
        <taxon>Pleurotineae</taxon>
        <taxon>Stephanosporaceae</taxon>
        <taxon>Cristinia</taxon>
    </lineage>
</organism>
<name>A0A8K0XQ11_9AGAR</name>
<feature type="domain" description="ARID" evidence="2">
    <location>
        <begin position="91"/>
        <end position="219"/>
    </location>
</feature>
<feature type="region of interest" description="Disordered" evidence="1">
    <location>
        <begin position="16"/>
        <end position="94"/>
    </location>
</feature>
<evidence type="ECO:0000313" key="3">
    <source>
        <dbReference type="EMBL" id="KAH8100630.1"/>
    </source>
</evidence>
<feature type="compositionally biased region" description="Polar residues" evidence="1">
    <location>
        <begin position="27"/>
        <end position="58"/>
    </location>
</feature>
<evidence type="ECO:0000256" key="1">
    <source>
        <dbReference type="SAM" id="MobiDB-lite"/>
    </source>
</evidence>
<dbReference type="Proteomes" id="UP000813824">
    <property type="component" value="Unassembled WGS sequence"/>
</dbReference>
<dbReference type="Pfam" id="PF01388">
    <property type="entry name" value="ARID"/>
    <property type="match status" value="1"/>
</dbReference>
<proteinExistence type="predicted"/>
<feature type="compositionally biased region" description="Basic and acidic residues" evidence="1">
    <location>
        <begin position="370"/>
        <end position="379"/>
    </location>
</feature>
<dbReference type="GO" id="GO:0003677">
    <property type="term" value="F:DNA binding"/>
    <property type="evidence" value="ECO:0007669"/>
    <property type="project" value="InterPro"/>
</dbReference>
<dbReference type="OrthoDB" id="1938591at2759"/>
<dbReference type="InterPro" id="IPR001606">
    <property type="entry name" value="ARID_dom"/>
</dbReference>
<protein>
    <recommendedName>
        <fullName evidence="2">ARID domain-containing protein</fullName>
    </recommendedName>
</protein>
<comment type="caution">
    <text evidence="3">The sequence shown here is derived from an EMBL/GenBank/DDBJ whole genome shotgun (WGS) entry which is preliminary data.</text>
</comment>
<keyword evidence="4" id="KW-1185">Reference proteome</keyword>
<sequence>MDPFAAKQMAALQATSLAKAANRSAPGGTSASYFGGMSSNNPTRPDLSSGQDIMNGNQPFPPNAMPAFQAQQHNQPSPHPNPAGMQQSSHHSRKRSFLNGMASIMLQRSAPLPPALTGIPYPPGYDPSTSPWRSLDVSPNEVGIVRLAGKDIDLFKLWALALQLGGGQKVSAQGMWGQLLPQFDLQEHITQPNGQQQQAAVALGNLYNMLIGPFESAYRKNMQEQQHRAMVTRTSSNPQVPGHQRPDGMSNMPANFPPQMNALQRQPSNPNMNPASMGGLPTPSQAPDLALGMGGFPTPQNIPQTPQQFPGFQGGQNPRANLGLSEVPVNGAPSPQPGANGFPPVFSGTVPDMGVIEGDPETELRKRKLRESEEVDGKRVRQKTSGSDTADPRASLGPPSMGGQAAATVVPGRTIRQPSRRKIEYVPYAREVETAGGRDLNAIVHELNAAAHRPMRHIDEWGSVDIDALTMSLRSRIATELSYALTTFTILTLMRGTMSGFPVTQAPDLFEELLDLIEELAFDEAEDGDGQLEATRIITHREIVSYLNDDGAQPFAGLETRQGAKDPSLGPKQRPGNIIRTIMNILRNLSNTTENHDYFAKHDRLLTVILRLCALKPSEKGAMPAPASLALSLQDLVAVRKDATLILVNIGYNVKFAAKMPPTTAEARTARRAYELLAAYLIDLEDAVSPLACMMQGGVVTQMHHPKPPSSTDSALEAFTRIAQADDNRQVFSKAVPEEWLWSMFEALAHRLPVVEQDFNVIMREVWLAYFERIIHSLYSLSFLSPPSVKQRVKEDKRLRFPKLMLRLIKKLSGTPRDLRHHFMVSVRRAVETVKLIDDGEDSFDTSHSSTMPTLSFGMGYGEHGETRLEKGMGLLSGYQEDITMGIMMSSDLDDMMFSELASLVRVG</sequence>
<feature type="region of interest" description="Disordered" evidence="1">
    <location>
        <begin position="231"/>
        <end position="251"/>
    </location>
</feature>
<reference evidence="3" key="1">
    <citation type="journal article" date="2021" name="New Phytol.">
        <title>Evolutionary innovations through gain and loss of genes in the ectomycorrhizal Boletales.</title>
        <authorList>
            <person name="Wu G."/>
            <person name="Miyauchi S."/>
            <person name="Morin E."/>
            <person name="Kuo A."/>
            <person name="Drula E."/>
            <person name="Varga T."/>
            <person name="Kohler A."/>
            <person name="Feng B."/>
            <person name="Cao Y."/>
            <person name="Lipzen A."/>
            <person name="Daum C."/>
            <person name="Hundley H."/>
            <person name="Pangilinan J."/>
            <person name="Johnson J."/>
            <person name="Barry K."/>
            <person name="LaButti K."/>
            <person name="Ng V."/>
            <person name="Ahrendt S."/>
            <person name="Min B."/>
            <person name="Choi I.G."/>
            <person name="Park H."/>
            <person name="Plett J.M."/>
            <person name="Magnuson J."/>
            <person name="Spatafora J.W."/>
            <person name="Nagy L.G."/>
            <person name="Henrissat B."/>
            <person name="Grigoriev I.V."/>
            <person name="Yang Z.L."/>
            <person name="Xu J."/>
            <person name="Martin F.M."/>
        </authorList>
    </citation>
    <scope>NUCLEOTIDE SEQUENCE</scope>
    <source>
        <strain evidence="3">KKN 215</strain>
    </source>
</reference>
<dbReference type="EMBL" id="JAEVFJ010000015">
    <property type="protein sequence ID" value="KAH8100630.1"/>
    <property type="molecule type" value="Genomic_DNA"/>
</dbReference>
<dbReference type="PROSITE" id="PS51011">
    <property type="entry name" value="ARID"/>
    <property type="match status" value="1"/>
</dbReference>
<dbReference type="InterPro" id="IPR036431">
    <property type="entry name" value="ARID_dom_sf"/>
</dbReference>
<evidence type="ECO:0000313" key="4">
    <source>
        <dbReference type="Proteomes" id="UP000813824"/>
    </source>
</evidence>